<dbReference type="Proteomes" id="UP001159364">
    <property type="component" value="Linkage Group LG09"/>
</dbReference>
<gene>
    <name evidence="2" type="ORF">K2173_010774</name>
</gene>
<feature type="chain" id="PRO_5044012451" description="Secreted protein" evidence="1">
    <location>
        <begin position="23"/>
        <end position="98"/>
    </location>
</feature>
<evidence type="ECO:0000313" key="2">
    <source>
        <dbReference type="EMBL" id="KAJ8754683.1"/>
    </source>
</evidence>
<protein>
    <recommendedName>
        <fullName evidence="4">Secreted protein</fullName>
    </recommendedName>
</protein>
<sequence length="98" mass="11228">MAPCMLYIAWLLLLKQAKRCDAIDVRPMFRNGQYLSPITRSKTLLETPQSSRHVSKISRLFNCLLHLTALYQGTKHLYTLIAQFELFATNEKANSGKV</sequence>
<evidence type="ECO:0000313" key="3">
    <source>
        <dbReference type="Proteomes" id="UP001159364"/>
    </source>
</evidence>
<comment type="caution">
    <text evidence="2">The sequence shown here is derived from an EMBL/GenBank/DDBJ whole genome shotgun (WGS) entry which is preliminary data.</text>
</comment>
<dbReference type="AlphaFoldDB" id="A0AAV8SRT8"/>
<accession>A0AAV8SRT8</accession>
<proteinExistence type="predicted"/>
<feature type="signal peptide" evidence="1">
    <location>
        <begin position="1"/>
        <end position="22"/>
    </location>
</feature>
<keyword evidence="1" id="KW-0732">Signal</keyword>
<reference evidence="2 3" key="1">
    <citation type="submission" date="2021-09" db="EMBL/GenBank/DDBJ databases">
        <title>Genomic insights and catalytic innovation underlie evolution of tropane alkaloids biosynthesis.</title>
        <authorList>
            <person name="Wang Y.-J."/>
            <person name="Tian T."/>
            <person name="Huang J.-P."/>
            <person name="Huang S.-X."/>
        </authorList>
    </citation>
    <scope>NUCLEOTIDE SEQUENCE [LARGE SCALE GENOMIC DNA]</scope>
    <source>
        <strain evidence="2">KIB-2018</strain>
        <tissue evidence="2">Leaf</tissue>
    </source>
</reference>
<organism evidence="2 3">
    <name type="scientific">Erythroxylum novogranatense</name>
    <dbReference type="NCBI Taxonomy" id="1862640"/>
    <lineage>
        <taxon>Eukaryota</taxon>
        <taxon>Viridiplantae</taxon>
        <taxon>Streptophyta</taxon>
        <taxon>Embryophyta</taxon>
        <taxon>Tracheophyta</taxon>
        <taxon>Spermatophyta</taxon>
        <taxon>Magnoliopsida</taxon>
        <taxon>eudicotyledons</taxon>
        <taxon>Gunneridae</taxon>
        <taxon>Pentapetalae</taxon>
        <taxon>rosids</taxon>
        <taxon>fabids</taxon>
        <taxon>Malpighiales</taxon>
        <taxon>Erythroxylaceae</taxon>
        <taxon>Erythroxylum</taxon>
    </lineage>
</organism>
<evidence type="ECO:0000256" key="1">
    <source>
        <dbReference type="SAM" id="SignalP"/>
    </source>
</evidence>
<dbReference type="EMBL" id="JAIWQS010000009">
    <property type="protein sequence ID" value="KAJ8754683.1"/>
    <property type="molecule type" value="Genomic_DNA"/>
</dbReference>
<evidence type="ECO:0008006" key="4">
    <source>
        <dbReference type="Google" id="ProtNLM"/>
    </source>
</evidence>
<keyword evidence="3" id="KW-1185">Reference proteome</keyword>
<name>A0AAV8SRT8_9ROSI</name>